<dbReference type="AlphaFoldDB" id="A0A2J7TH41"/>
<dbReference type="Pfam" id="PF01625">
    <property type="entry name" value="PMSR"/>
    <property type="match status" value="1"/>
</dbReference>
<dbReference type="PANTHER" id="PTHR43774">
    <property type="entry name" value="PEPTIDE METHIONINE SULFOXIDE REDUCTASE"/>
    <property type="match status" value="1"/>
</dbReference>
<comment type="similarity">
    <text evidence="4">Belongs to the MsrA Met sulfoxide reductase family.</text>
</comment>
<dbReference type="RefSeq" id="WP_102843764.1">
    <property type="nucleotide sequence ID" value="NZ_PDZR01000010.1"/>
</dbReference>
<feature type="domain" description="Peptide methionine sulphoxide reductase MsrA" evidence="6">
    <location>
        <begin position="64"/>
        <end position="214"/>
    </location>
</feature>
<dbReference type="Gene3D" id="3.30.1060.10">
    <property type="entry name" value="Peptide methionine sulphoxide reductase MsrA"/>
    <property type="match status" value="1"/>
</dbReference>
<reference evidence="7 8" key="1">
    <citation type="submission" date="2017-10" db="EMBL/GenBank/DDBJ databases">
        <title>Genome announcement of Methylocella silvestris TVC from permafrost.</title>
        <authorList>
            <person name="Wang J."/>
            <person name="Geng K."/>
            <person name="Ul-Haque F."/>
            <person name="Crombie A.T."/>
            <person name="Street L.E."/>
            <person name="Wookey P.A."/>
            <person name="Murrell J.C."/>
            <person name="Pratscher J."/>
        </authorList>
    </citation>
    <scope>NUCLEOTIDE SEQUENCE [LARGE SCALE GENOMIC DNA]</scope>
    <source>
        <strain evidence="7 8">TVC</strain>
    </source>
</reference>
<protein>
    <recommendedName>
        <fullName evidence="4">Peptide methionine sulfoxide reductase MsrA</fullName>
        <shortName evidence="4">Protein-methionine-S-oxide reductase</shortName>
        <ecNumber evidence="4">1.8.4.11</ecNumber>
    </recommendedName>
    <alternativeName>
        <fullName evidence="4">Peptide-methionine (S)-S-oxide reductase</fullName>
        <shortName evidence="4">Peptide Met(O) reductase</shortName>
    </alternativeName>
</protein>
<dbReference type="GO" id="GO:0033744">
    <property type="term" value="F:L-methionine:thioredoxin-disulfide S-oxidoreductase activity"/>
    <property type="evidence" value="ECO:0007669"/>
    <property type="project" value="RHEA"/>
</dbReference>
<dbReference type="EC" id="1.8.4.11" evidence="4"/>
<feature type="active site" evidence="4">
    <location>
        <position position="71"/>
    </location>
</feature>
<evidence type="ECO:0000256" key="3">
    <source>
        <dbReference type="ARBA" id="ARBA00048782"/>
    </source>
</evidence>
<dbReference type="GO" id="GO:0008113">
    <property type="term" value="F:peptide-methionine (S)-S-oxide reductase activity"/>
    <property type="evidence" value="ECO:0007669"/>
    <property type="project" value="UniProtKB-UniRule"/>
</dbReference>
<evidence type="ECO:0000256" key="5">
    <source>
        <dbReference type="SAM" id="Phobius"/>
    </source>
</evidence>
<organism evidence="7 8">
    <name type="scientific">Methylocella silvestris</name>
    <dbReference type="NCBI Taxonomy" id="199596"/>
    <lineage>
        <taxon>Bacteria</taxon>
        <taxon>Pseudomonadati</taxon>
        <taxon>Pseudomonadota</taxon>
        <taxon>Alphaproteobacteria</taxon>
        <taxon>Hyphomicrobiales</taxon>
        <taxon>Beijerinckiaceae</taxon>
        <taxon>Methylocella</taxon>
    </lineage>
</organism>
<comment type="catalytic activity">
    <reaction evidence="3 4">
        <text>[thioredoxin]-disulfide + L-methionine + H2O = L-methionine (S)-S-oxide + [thioredoxin]-dithiol</text>
        <dbReference type="Rhea" id="RHEA:19993"/>
        <dbReference type="Rhea" id="RHEA-COMP:10698"/>
        <dbReference type="Rhea" id="RHEA-COMP:10700"/>
        <dbReference type="ChEBI" id="CHEBI:15377"/>
        <dbReference type="ChEBI" id="CHEBI:29950"/>
        <dbReference type="ChEBI" id="CHEBI:50058"/>
        <dbReference type="ChEBI" id="CHEBI:57844"/>
        <dbReference type="ChEBI" id="CHEBI:58772"/>
        <dbReference type="EC" id="1.8.4.11"/>
    </reaction>
</comment>
<evidence type="ECO:0000313" key="8">
    <source>
        <dbReference type="Proteomes" id="UP000236286"/>
    </source>
</evidence>
<sequence length="247" mass="26051">MDGPHEFAFAAARTAARRALASSLPAAAIIAFVALGAAGSFAMEGRPLPAPAADEPALQGASETAVLAGGCFWGVQGVFEHVKGVTSAVSGYAGGGMAQAHYADVSTGSTGHAESVRVTFDPAKISYGRILQIFFSVAHDPTELNRQGPDEGSQYRSAIFPVSAEQAKIATTYIAQLNATHALGAPIATKIEPSRIFFPAEAYHQDFLARNPTYGYIVVNDLPKIENLKRLFPNVYRADPVLTSAER</sequence>
<keyword evidence="5" id="KW-1133">Transmembrane helix</keyword>
<comment type="function">
    <text evidence="4">Has an important function as a repair enzyme for proteins that have been inactivated by oxidation. Catalyzes the reversible oxidation-reduction of methionine sulfoxide in proteins to methionine.</text>
</comment>
<evidence type="ECO:0000313" key="7">
    <source>
        <dbReference type="EMBL" id="PNG26081.1"/>
    </source>
</evidence>
<dbReference type="SUPFAM" id="SSF55068">
    <property type="entry name" value="Peptide methionine sulfoxide reductase"/>
    <property type="match status" value="1"/>
</dbReference>
<dbReference type="HAMAP" id="MF_01401">
    <property type="entry name" value="MsrA"/>
    <property type="match status" value="1"/>
</dbReference>
<keyword evidence="5" id="KW-0812">Transmembrane</keyword>
<dbReference type="InterPro" id="IPR036509">
    <property type="entry name" value="Met_Sox_Rdtase_MsrA_sf"/>
</dbReference>
<evidence type="ECO:0000256" key="2">
    <source>
        <dbReference type="ARBA" id="ARBA00047806"/>
    </source>
</evidence>
<accession>A0A2J7TH41</accession>
<comment type="catalytic activity">
    <reaction evidence="2 4">
        <text>L-methionyl-[protein] + [thioredoxin]-disulfide + H2O = L-methionyl-(S)-S-oxide-[protein] + [thioredoxin]-dithiol</text>
        <dbReference type="Rhea" id="RHEA:14217"/>
        <dbReference type="Rhea" id="RHEA-COMP:10698"/>
        <dbReference type="Rhea" id="RHEA-COMP:10700"/>
        <dbReference type="Rhea" id="RHEA-COMP:12313"/>
        <dbReference type="Rhea" id="RHEA-COMP:12315"/>
        <dbReference type="ChEBI" id="CHEBI:15377"/>
        <dbReference type="ChEBI" id="CHEBI:16044"/>
        <dbReference type="ChEBI" id="CHEBI:29950"/>
        <dbReference type="ChEBI" id="CHEBI:44120"/>
        <dbReference type="ChEBI" id="CHEBI:50058"/>
        <dbReference type="EC" id="1.8.4.11"/>
    </reaction>
</comment>
<dbReference type="InterPro" id="IPR002569">
    <property type="entry name" value="Met_Sox_Rdtase_MsrA_dom"/>
</dbReference>
<gene>
    <name evidence="4 7" type="primary">msrA</name>
    <name evidence="7" type="ORF">CR492_10410</name>
</gene>
<keyword evidence="5" id="KW-0472">Membrane</keyword>
<dbReference type="PANTHER" id="PTHR43774:SF1">
    <property type="entry name" value="PEPTIDE METHIONINE SULFOXIDE REDUCTASE MSRA 2"/>
    <property type="match status" value="1"/>
</dbReference>
<evidence type="ECO:0000256" key="1">
    <source>
        <dbReference type="ARBA" id="ARBA00023002"/>
    </source>
</evidence>
<evidence type="ECO:0000259" key="6">
    <source>
        <dbReference type="Pfam" id="PF01625"/>
    </source>
</evidence>
<comment type="caution">
    <text evidence="7">The sequence shown here is derived from an EMBL/GenBank/DDBJ whole genome shotgun (WGS) entry which is preliminary data.</text>
</comment>
<proteinExistence type="inferred from homology"/>
<dbReference type="OrthoDB" id="4174719at2"/>
<dbReference type="EMBL" id="PDZR01000010">
    <property type="protein sequence ID" value="PNG26081.1"/>
    <property type="molecule type" value="Genomic_DNA"/>
</dbReference>
<dbReference type="Proteomes" id="UP000236286">
    <property type="component" value="Unassembled WGS sequence"/>
</dbReference>
<keyword evidence="1 4" id="KW-0560">Oxidoreductase</keyword>
<evidence type="ECO:0000256" key="4">
    <source>
        <dbReference type="HAMAP-Rule" id="MF_01401"/>
    </source>
</evidence>
<feature type="transmembrane region" description="Helical" evidence="5">
    <location>
        <begin position="20"/>
        <end position="43"/>
    </location>
</feature>
<dbReference type="NCBIfam" id="TIGR00401">
    <property type="entry name" value="msrA"/>
    <property type="match status" value="1"/>
</dbReference>
<name>A0A2J7TH41_METSI</name>